<dbReference type="Pfam" id="PF00501">
    <property type="entry name" value="AMP-binding"/>
    <property type="match status" value="1"/>
</dbReference>
<sequence length="824" mass="91795">MTIPFTRWPEEFARRYREKGYWQDLPLTHILTDHAEKDTVAIIDGERHLTWRAFNQAVNNLASALQGQGVRRGETALVQLGNVAEFYITFFALLQVGVAPVNALFSHQRNELNAYAAQIKPALLIADREHALFAGDDFLNRFVDEHRSVRVVLLRGDNGAHALEAAIAHPATHFIPNPTPADEVAFFQLSGGSTGTPKLIPRTHNDYDYSIRRSNEICGITADTRYLNALPAAHNYAMSSPGSLGVFMAGGCVVLAHDPSATICFPLIERHQINVTSLVPPAVSLWLQAIADGAGNAQLKSLKLLQVGGARLSATLAARIPAEIGCQLQQVFGMAEGLVNYTALDDTPERIIHTQGRPMCPDDEVWVADEQGNPLPRGETGRLMTRGPYTFRGYFNSPEHNASAFDANGFYCSGDLIAIDEQGYITVQGREKDQINRGGEKIAAEEIENLLLRHEAVIHAALVSMEDSLLGEKSCAFLVVKQPLRAVEVRRFLREQGVAEFKLPDRVESVDALPLTPVGKVDKKQLRLWIAERARPEEQSMAIPKLTAYALPTAAELPTSKVNWAFEPERAALLIHDMQEYFLNFWGENSAMMQQVVANIARLRTYCKAHNIPVYYTAQPKEQSDEDRALLNDMWGPGLTRSPEQQRIVAELTPDEADTVLVKWRYSAFHRSPLELMLKETGRNQLLITGVYAHIGCMTTATDAFMRDIKPFFIADALADFTREEHLMSLNYVAGRSGRVVMTDDLLPSVPASKAALRELILPLLDETDEPMDDENLIDYGLDSVRMMALAARWRKVHGDIDFVMLAKNPTLDAWWALLSREVQ</sequence>
<gene>
    <name evidence="9" type="primary">entB</name>
    <name evidence="9" type="ORF">NCTC10005_06236</name>
</gene>
<dbReference type="Gene3D" id="1.10.1200.10">
    <property type="entry name" value="ACP-like"/>
    <property type="match status" value="1"/>
</dbReference>
<organism evidence="9 10">
    <name type="scientific">Enterobacter cloacae</name>
    <dbReference type="NCBI Taxonomy" id="550"/>
    <lineage>
        <taxon>Bacteria</taxon>
        <taxon>Pseudomonadati</taxon>
        <taxon>Pseudomonadota</taxon>
        <taxon>Gammaproteobacteria</taxon>
        <taxon>Enterobacterales</taxon>
        <taxon>Enterobacteriaceae</taxon>
        <taxon>Enterobacter</taxon>
        <taxon>Enterobacter cloacae complex</taxon>
    </lineage>
</organism>
<dbReference type="PANTHER" id="PTHR43767:SF1">
    <property type="entry name" value="NONRIBOSOMAL PEPTIDE SYNTHASE PES1 (EUROFUNG)-RELATED"/>
    <property type="match status" value="1"/>
</dbReference>
<dbReference type="Pfam" id="PF00857">
    <property type="entry name" value="Isochorismatase"/>
    <property type="match status" value="1"/>
</dbReference>
<dbReference type="PROSITE" id="PS50075">
    <property type="entry name" value="CARRIER"/>
    <property type="match status" value="1"/>
</dbReference>
<dbReference type="Pfam" id="PF13193">
    <property type="entry name" value="AMP-binding_C"/>
    <property type="match status" value="1"/>
</dbReference>
<keyword evidence="3" id="KW-0596">Phosphopantetheine</keyword>
<dbReference type="GO" id="GO:0008908">
    <property type="term" value="F:isochorismatase activity"/>
    <property type="evidence" value="ECO:0007669"/>
    <property type="project" value="UniProtKB-EC"/>
</dbReference>
<evidence type="ECO:0000256" key="4">
    <source>
        <dbReference type="ARBA" id="ARBA00022553"/>
    </source>
</evidence>
<dbReference type="SUPFAM" id="SSF52499">
    <property type="entry name" value="Isochorismatase-like hydrolases"/>
    <property type="match status" value="1"/>
</dbReference>
<dbReference type="InterPro" id="IPR045851">
    <property type="entry name" value="AMP-bd_C_sf"/>
</dbReference>
<dbReference type="InterPro" id="IPR009081">
    <property type="entry name" value="PP-bd_ACP"/>
</dbReference>
<dbReference type="AlphaFoldDB" id="A0A377M4K1"/>
<dbReference type="Gene3D" id="3.40.50.12780">
    <property type="entry name" value="N-terminal domain of ligase-like"/>
    <property type="match status" value="1"/>
</dbReference>
<evidence type="ECO:0000259" key="8">
    <source>
        <dbReference type="PROSITE" id="PS50075"/>
    </source>
</evidence>
<dbReference type="InterPro" id="IPR011963">
    <property type="entry name" value="DHB_AMP_lig"/>
</dbReference>
<evidence type="ECO:0000313" key="10">
    <source>
        <dbReference type="Proteomes" id="UP000255106"/>
    </source>
</evidence>
<dbReference type="CDD" id="cd05920">
    <property type="entry name" value="23DHB-AMP_lg"/>
    <property type="match status" value="1"/>
</dbReference>
<dbReference type="InterPro" id="IPR036736">
    <property type="entry name" value="ACP-like_sf"/>
</dbReference>
<accession>A0A377M4K1</accession>
<dbReference type="Gene3D" id="3.30.300.30">
    <property type="match status" value="1"/>
</dbReference>
<dbReference type="NCBIfam" id="NF008192">
    <property type="entry name" value="PRK10946.1"/>
    <property type="match status" value="1"/>
</dbReference>
<proteinExistence type="predicted"/>
<feature type="domain" description="Carrier" evidence="8">
    <location>
        <begin position="748"/>
        <end position="823"/>
    </location>
</feature>
<dbReference type="NCBIfam" id="TIGR02275">
    <property type="entry name" value="DHB_AMP_lig"/>
    <property type="match status" value="1"/>
</dbReference>
<dbReference type="InterPro" id="IPR000873">
    <property type="entry name" value="AMP-dep_synth/lig_dom"/>
</dbReference>
<dbReference type="PROSITE" id="PS00455">
    <property type="entry name" value="AMP_BINDING"/>
    <property type="match status" value="1"/>
</dbReference>
<dbReference type="GO" id="GO:0019290">
    <property type="term" value="P:siderophore biosynthetic process"/>
    <property type="evidence" value="ECO:0007669"/>
    <property type="project" value="InterPro"/>
</dbReference>
<evidence type="ECO:0000256" key="5">
    <source>
        <dbReference type="ARBA" id="ARBA00022598"/>
    </source>
</evidence>
<dbReference type="FunFam" id="3.40.50.850:FF:000002">
    <property type="entry name" value="Vibriobactin-specific isochorismatase"/>
    <property type="match status" value="1"/>
</dbReference>
<evidence type="ECO:0000256" key="3">
    <source>
        <dbReference type="ARBA" id="ARBA00022450"/>
    </source>
</evidence>
<comment type="pathway">
    <text evidence="1">Siderophore biosynthesis.</text>
</comment>
<dbReference type="Gene3D" id="3.40.50.850">
    <property type="entry name" value="Isochorismatase-like"/>
    <property type="match status" value="1"/>
</dbReference>
<dbReference type="InterPro" id="IPR000868">
    <property type="entry name" value="Isochorismatase-like_dom"/>
</dbReference>
<dbReference type="InterPro" id="IPR050237">
    <property type="entry name" value="ATP-dep_AMP-bd_enzyme"/>
</dbReference>
<dbReference type="Proteomes" id="UP000255106">
    <property type="component" value="Unassembled WGS sequence"/>
</dbReference>
<dbReference type="InterPro" id="IPR036380">
    <property type="entry name" value="Isochorismatase-like_sf"/>
</dbReference>
<reference evidence="9 10" key="1">
    <citation type="submission" date="2018-06" db="EMBL/GenBank/DDBJ databases">
        <authorList>
            <consortium name="Pathogen Informatics"/>
            <person name="Doyle S."/>
        </authorList>
    </citation>
    <scope>NUCLEOTIDE SEQUENCE [LARGE SCALE GENOMIC DNA]</scope>
    <source>
        <strain evidence="9 10">NCTC10005</strain>
    </source>
</reference>
<dbReference type="SUPFAM" id="SSF47336">
    <property type="entry name" value="ACP-like"/>
    <property type="match status" value="1"/>
</dbReference>
<dbReference type="SUPFAM" id="SSF56801">
    <property type="entry name" value="Acetyl-CoA synthetase-like"/>
    <property type="match status" value="1"/>
</dbReference>
<evidence type="ECO:0000256" key="2">
    <source>
        <dbReference type="ARBA" id="ARBA00012100"/>
    </source>
</evidence>
<dbReference type="PANTHER" id="PTHR43767">
    <property type="entry name" value="LONG-CHAIN-FATTY-ACID--COA LIGASE"/>
    <property type="match status" value="1"/>
</dbReference>
<evidence type="ECO:0000256" key="6">
    <source>
        <dbReference type="ARBA" id="ARBA00022801"/>
    </source>
</evidence>
<dbReference type="EC" id="3.3.2.1" evidence="2"/>
<dbReference type="EMBL" id="UGJB01000004">
    <property type="protein sequence ID" value="STQ13414.1"/>
    <property type="molecule type" value="Genomic_DNA"/>
</dbReference>
<dbReference type="InterPro" id="IPR025110">
    <property type="entry name" value="AMP-bd_C"/>
</dbReference>
<dbReference type="InterPro" id="IPR016291">
    <property type="entry name" value="Isochorismatase"/>
</dbReference>
<dbReference type="GO" id="GO:0008668">
    <property type="term" value="F:2,3-dihydroxybenzoate--[aryl-carrier protein] ligase"/>
    <property type="evidence" value="ECO:0007669"/>
    <property type="project" value="InterPro"/>
</dbReference>
<dbReference type="InterPro" id="IPR020845">
    <property type="entry name" value="AMP-binding_CS"/>
</dbReference>
<evidence type="ECO:0000313" key="9">
    <source>
        <dbReference type="EMBL" id="STQ13414.1"/>
    </source>
</evidence>
<evidence type="ECO:0000256" key="1">
    <source>
        <dbReference type="ARBA" id="ARBA00004924"/>
    </source>
</evidence>
<evidence type="ECO:0000256" key="7">
    <source>
        <dbReference type="ARBA" id="ARBA00048590"/>
    </source>
</evidence>
<dbReference type="PRINTS" id="PR01398">
    <property type="entry name" value="ISCHRISMTASE"/>
</dbReference>
<name>A0A377M4K1_ENTCL</name>
<keyword evidence="4" id="KW-0597">Phosphoprotein</keyword>
<dbReference type="CDD" id="cd01013">
    <property type="entry name" value="isochorismatase"/>
    <property type="match status" value="1"/>
</dbReference>
<comment type="catalytic activity">
    <reaction evidence="7">
        <text>isochorismate + H2O = (2S,3S)-2,3-dihydroxy-2,3-dihydrobenzoate + pyruvate</text>
        <dbReference type="Rhea" id="RHEA:11112"/>
        <dbReference type="ChEBI" id="CHEBI:15361"/>
        <dbReference type="ChEBI" id="CHEBI:15377"/>
        <dbReference type="ChEBI" id="CHEBI:29780"/>
        <dbReference type="ChEBI" id="CHEBI:58764"/>
        <dbReference type="EC" id="3.3.2.1"/>
    </reaction>
</comment>
<keyword evidence="5 9" id="KW-0436">Ligase</keyword>
<dbReference type="Pfam" id="PF00550">
    <property type="entry name" value="PP-binding"/>
    <property type="match status" value="1"/>
</dbReference>
<dbReference type="InterPro" id="IPR042099">
    <property type="entry name" value="ANL_N_sf"/>
</dbReference>
<protein>
    <recommendedName>
        <fullName evidence="2">isochorismatase</fullName>
        <ecNumber evidence="2">3.3.2.1</ecNumber>
    </recommendedName>
</protein>
<keyword evidence="6 9" id="KW-0378">Hydrolase</keyword>